<dbReference type="Gene3D" id="3.90.550.10">
    <property type="entry name" value="Spore Coat Polysaccharide Biosynthesis Protein SpsA, Chain A"/>
    <property type="match status" value="1"/>
</dbReference>
<dbReference type="GO" id="GO:0016757">
    <property type="term" value="F:glycosyltransferase activity"/>
    <property type="evidence" value="ECO:0007669"/>
    <property type="project" value="UniProtKB-KW"/>
</dbReference>
<feature type="domain" description="Glycosyltransferase 2-like" evidence="9">
    <location>
        <begin position="2"/>
        <end position="155"/>
    </location>
</feature>
<reference evidence="10 11" key="1">
    <citation type="submission" date="2018-03" db="EMBL/GenBank/DDBJ databases">
        <title>Aquarubrobacter algicola gen. nov., sp. nov., a novel actinobacterium isolated from shallow eutrophic lake during the end of cyanobacterial harmful algal blooms.</title>
        <authorList>
            <person name="Chun S.J."/>
        </authorList>
    </citation>
    <scope>NUCLEOTIDE SEQUENCE [LARGE SCALE GENOMIC DNA]</scope>
    <source>
        <strain evidence="10 11">Seoho-28</strain>
    </source>
</reference>
<protein>
    <submittedName>
        <fullName evidence="10">Glycosyltransferase</fullName>
    </submittedName>
</protein>
<feature type="transmembrane region" description="Helical" evidence="8">
    <location>
        <begin position="254"/>
        <end position="275"/>
    </location>
</feature>
<organism evidence="10 11">
    <name type="scientific">Paraconexibacter algicola</name>
    <dbReference type="NCBI Taxonomy" id="2133960"/>
    <lineage>
        <taxon>Bacteria</taxon>
        <taxon>Bacillati</taxon>
        <taxon>Actinomycetota</taxon>
        <taxon>Thermoleophilia</taxon>
        <taxon>Solirubrobacterales</taxon>
        <taxon>Paraconexibacteraceae</taxon>
        <taxon>Paraconexibacter</taxon>
    </lineage>
</organism>
<keyword evidence="6 8" id="KW-1133">Transmembrane helix</keyword>
<evidence type="ECO:0000256" key="1">
    <source>
        <dbReference type="ARBA" id="ARBA00004141"/>
    </source>
</evidence>
<feature type="transmembrane region" description="Helical" evidence="8">
    <location>
        <begin position="218"/>
        <end position="242"/>
    </location>
</feature>
<gene>
    <name evidence="10" type="ORF">C7Y72_09470</name>
</gene>
<proteinExistence type="inferred from homology"/>
<dbReference type="CDD" id="cd04187">
    <property type="entry name" value="DPM1_like_bac"/>
    <property type="match status" value="1"/>
</dbReference>
<accession>A0A2T4UNJ1</accession>
<evidence type="ECO:0000256" key="2">
    <source>
        <dbReference type="ARBA" id="ARBA00006739"/>
    </source>
</evidence>
<comment type="similarity">
    <text evidence="2">Belongs to the glycosyltransferase 2 family.</text>
</comment>
<dbReference type="PANTHER" id="PTHR48090:SF1">
    <property type="entry name" value="PROPHAGE BACTOPRENOL GLUCOSYL TRANSFERASE HOMOLOG"/>
    <property type="match status" value="1"/>
</dbReference>
<keyword evidence="11" id="KW-1185">Reference proteome</keyword>
<name>A0A2T4UNJ1_9ACTN</name>
<dbReference type="PANTHER" id="PTHR48090">
    <property type="entry name" value="UNDECAPRENYL-PHOSPHATE 4-DEOXY-4-FORMAMIDO-L-ARABINOSE TRANSFERASE-RELATED"/>
    <property type="match status" value="1"/>
</dbReference>
<dbReference type="EMBL" id="PYYB01000001">
    <property type="protein sequence ID" value="PTL60778.1"/>
    <property type="molecule type" value="Genomic_DNA"/>
</dbReference>
<dbReference type="Proteomes" id="UP000240739">
    <property type="component" value="Unassembled WGS sequence"/>
</dbReference>
<evidence type="ECO:0000256" key="6">
    <source>
        <dbReference type="ARBA" id="ARBA00022989"/>
    </source>
</evidence>
<comment type="subcellular location">
    <subcellularLocation>
        <location evidence="1">Membrane</location>
        <topology evidence="1">Multi-pass membrane protein</topology>
    </subcellularLocation>
</comment>
<evidence type="ECO:0000259" key="9">
    <source>
        <dbReference type="Pfam" id="PF00535"/>
    </source>
</evidence>
<dbReference type="InterPro" id="IPR001173">
    <property type="entry name" value="Glyco_trans_2-like"/>
</dbReference>
<dbReference type="InterPro" id="IPR050256">
    <property type="entry name" value="Glycosyltransferase_2"/>
</dbReference>
<evidence type="ECO:0000256" key="3">
    <source>
        <dbReference type="ARBA" id="ARBA00022676"/>
    </source>
</evidence>
<evidence type="ECO:0000313" key="11">
    <source>
        <dbReference type="Proteomes" id="UP000240739"/>
    </source>
</evidence>
<keyword evidence="3" id="KW-0328">Glycosyltransferase</keyword>
<evidence type="ECO:0000256" key="8">
    <source>
        <dbReference type="SAM" id="Phobius"/>
    </source>
</evidence>
<dbReference type="OrthoDB" id="9811884at2"/>
<evidence type="ECO:0000313" key="10">
    <source>
        <dbReference type="EMBL" id="PTL60778.1"/>
    </source>
</evidence>
<sequence>MYDEAQSVRPFVERVFAALADEDVELIVVDDGSVDGTAQALAELAAQEPRLVVVELSRNFGHQAAITAGLDHARGAVAVTIDADLQDPPELIPVLLTHWRAGADVVSAVRTSRPGETRFKLRTADAFYRVLSRVADIEVQQNAGDFRLLDRRALDGLRAMRESNRYLRGMTSWVGYVQTTVPYERSPRHAGETKYPLRKMVRLGLDAIVSFSHAPLQVATIVGFVSALLAFLAIPVAVGFRIAGQFVPGVTTTVIAVLLLGGIQLMAIGVIGEYVGRIYDEVKQRPLYLVGRVRNRPDAEED</sequence>
<evidence type="ECO:0000256" key="4">
    <source>
        <dbReference type="ARBA" id="ARBA00022679"/>
    </source>
</evidence>
<evidence type="ECO:0000256" key="7">
    <source>
        <dbReference type="ARBA" id="ARBA00023136"/>
    </source>
</evidence>
<keyword evidence="7 8" id="KW-0472">Membrane</keyword>
<dbReference type="InterPro" id="IPR029044">
    <property type="entry name" value="Nucleotide-diphossugar_trans"/>
</dbReference>
<keyword evidence="4 10" id="KW-0808">Transferase</keyword>
<dbReference type="AlphaFoldDB" id="A0A2T4UNJ1"/>
<dbReference type="SUPFAM" id="SSF53448">
    <property type="entry name" value="Nucleotide-diphospho-sugar transferases"/>
    <property type="match status" value="1"/>
</dbReference>
<dbReference type="Pfam" id="PF00535">
    <property type="entry name" value="Glycos_transf_2"/>
    <property type="match status" value="1"/>
</dbReference>
<dbReference type="GO" id="GO:0005886">
    <property type="term" value="C:plasma membrane"/>
    <property type="evidence" value="ECO:0007669"/>
    <property type="project" value="TreeGrafter"/>
</dbReference>
<keyword evidence="5 8" id="KW-0812">Transmembrane</keyword>
<comment type="caution">
    <text evidence="10">The sequence shown here is derived from an EMBL/GenBank/DDBJ whole genome shotgun (WGS) entry which is preliminary data.</text>
</comment>
<evidence type="ECO:0000256" key="5">
    <source>
        <dbReference type="ARBA" id="ARBA00022692"/>
    </source>
</evidence>